<feature type="compositionally biased region" description="Polar residues" evidence="1">
    <location>
        <begin position="103"/>
        <end position="122"/>
    </location>
</feature>
<name>A0AAV9C8N2_ACOCL</name>
<sequence length="149" mass="16004">MKMNKLFYHEEVRSESGPTTREATERTGLQPTTRGRRSKLVETDLPIQRKLKAPADTNSVADAEAQVMAEAVAAAAEVGIDLGLDEQVEDFILEDMVFEHGTSDATQNPTPTGTAPSSSNATRSHKKRARSSQDMSSCEGGAPILEGGE</sequence>
<gene>
    <name evidence="2" type="ORF">QJS10_CPB20g00352</name>
</gene>
<comment type="caution">
    <text evidence="2">The sequence shown here is derived from an EMBL/GenBank/DDBJ whole genome shotgun (WGS) entry which is preliminary data.</text>
</comment>
<evidence type="ECO:0000256" key="1">
    <source>
        <dbReference type="SAM" id="MobiDB-lite"/>
    </source>
</evidence>
<feature type="region of interest" description="Disordered" evidence="1">
    <location>
        <begin position="1"/>
        <end position="58"/>
    </location>
</feature>
<protein>
    <submittedName>
        <fullName evidence="2">Uncharacterized protein</fullName>
    </submittedName>
</protein>
<reference evidence="2" key="2">
    <citation type="submission" date="2023-06" db="EMBL/GenBank/DDBJ databases">
        <authorList>
            <person name="Ma L."/>
            <person name="Liu K.-W."/>
            <person name="Li Z."/>
            <person name="Hsiao Y.-Y."/>
            <person name="Qi Y."/>
            <person name="Fu T."/>
            <person name="Tang G."/>
            <person name="Zhang D."/>
            <person name="Sun W.-H."/>
            <person name="Liu D.-K."/>
            <person name="Li Y."/>
            <person name="Chen G.-Z."/>
            <person name="Liu X.-D."/>
            <person name="Liao X.-Y."/>
            <person name="Jiang Y.-T."/>
            <person name="Yu X."/>
            <person name="Hao Y."/>
            <person name="Huang J."/>
            <person name="Zhao X.-W."/>
            <person name="Ke S."/>
            <person name="Chen Y.-Y."/>
            <person name="Wu W.-L."/>
            <person name="Hsu J.-L."/>
            <person name="Lin Y.-F."/>
            <person name="Huang M.-D."/>
            <person name="Li C.-Y."/>
            <person name="Huang L."/>
            <person name="Wang Z.-W."/>
            <person name="Zhao X."/>
            <person name="Zhong W.-Y."/>
            <person name="Peng D.-H."/>
            <person name="Ahmad S."/>
            <person name="Lan S."/>
            <person name="Zhang J.-S."/>
            <person name="Tsai W.-C."/>
            <person name="Van De Peer Y."/>
            <person name="Liu Z.-J."/>
        </authorList>
    </citation>
    <scope>NUCLEOTIDE SEQUENCE</scope>
    <source>
        <strain evidence="2">CP</strain>
        <tissue evidence="2">Leaves</tissue>
    </source>
</reference>
<keyword evidence="3" id="KW-1185">Reference proteome</keyword>
<evidence type="ECO:0000313" key="2">
    <source>
        <dbReference type="EMBL" id="KAK1285195.1"/>
    </source>
</evidence>
<reference evidence="2" key="1">
    <citation type="journal article" date="2023" name="Nat. Commun.">
        <title>Diploid and tetraploid genomes of Acorus and the evolution of monocots.</title>
        <authorList>
            <person name="Ma L."/>
            <person name="Liu K.W."/>
            <person name="Li Z."/>
            <person name="Hsiao Y.Y."/>
            <person name="Qi Y."/>
            <person name="Fu T."/>
            <person name="Tang G.D."/>
            <person name="Zhang D."/>
            <person name="Sun W.H."/>
            <person name="Liu D.K."/>
            <person name="Li Y."/>
            <person name="Chen G.Z."/>
            <person name="Liu X.D."/>
            <person name="Liao X.Y."/>
            <person name="Jiang Y.T."/>
            <person name="Yu X."/>
            <person name="Hao Y."/>
            <person name="Huang J."/>
            <person name="Zhao X.W."/>
            <person name="Ke S."/>
            <person name="Chen Y.Y."/>
            <person name="Wu W.L."/>
            <person name="Hsu J.L."/>
            <person name="Lin Y.F."/>
            <person name="Huang M.D."/>
            <person name="Li C.Y."/>
            <person name="Huang L."/>
            <person name="Wang Z.W."/>
            <person name="Zhao X."/>
            <person name="Zhong W.Y."/>
            <person name="Peng D.H."/>
            <person name="Ahmad S."/>
            <person name="Lan S."/>
            <person name="Zhang J.S."/>
            <person name="Tsai W.C."/>
            <person name="Van de Peer Y."/>
            <person name="Liu Z.J."/>
        </authorList>
    </citation>
    <scope>NUCLEOTIDE SEQUENCE</scope>
    <source>
        <strain evidence="2">CP</strain>
    </source>
</reference>
<proteinExistence type="predicted"/>
<feature type="region of interest" description="Disordered" evidence="1">
    <location>
        <begin position="99"/>
        <end position="149"/>
    </location>
</feature>
<accession>A0AAV9C8N2</accession>
<feature type="compositionally biased region" description="Polar residues" evidence="1">
    <location>
        <begin position="16"/>
        <end position="33"/>
    </location>
</feature>
<evidence type="ECO:0000313" key="3">
    <source>
        <dbReference type="Proteomes" id="UP001180020"/>
    </source>
</evidence>
<dbReference type="EMBL" id="JAUJYO010000020">
    <property type="protein sequence ID" value="KAK1285195.1"/>
    <property type="molecule type" value="Genomic_DNA"/>
</dbReference>
<dbReference type="AlphaFoldDB" id="A0AAV9C8N2"/>
<dbReference type="Proteomes" id="UP001180020">
    <property type="component" value="Unassembled WGS sequence"/>
</dbReference>
<organism evidence="2 3">
    <name type="scientific">Acorus calamus</name>
    <name type="common">Sweet flag</name>
    <dbReference type="NCBI Taxonomy" id="4465"/>
    <lineage>
        <taxon>Eukaryota</taxon>
        <taxon>Viridiplantae</taxon>
        <taxon>Streptophyta</taxon>
        <taxon>Embryophyta</taxon>
        <taxon>Tracheophyta</taxon>
        <taxon>Spermatophyta</taxon>
        <taxon>Magnoliopsida</taxon>
        <taxon>Liliopsida</taxon>
        <taxon>Acoraceae</taxon>
        <taxon>Acorus</taxon>
    </lineage>
</organism>